<dbReference type="AlphaFoldDB" id="A0A139MIX4"/>
<name>A0A139MIX4_9STRE</name>
<reference evidence="1 2" key="1">
    <citation type="submission" date="2016-01" db="EMBL/GenBank/DDBJ databases">
        <title>Highly variable Streptococcus oralis are common among viridans streptococci isolated from primates.</title>
        <authorList>
            <person name="Denapaite D."/>
            <person name="Rieger M."/>
            <person name="Koendgen S."/>
            <person name="Brueckner R."/>
            <person name="Ochigava I."/>
            <person name="Kappeler P."/>
            <person name="Maetz-Rensing K."/>
            <person name="Leendertz F."/>
            <person name="Hakenbeck R."/>
        </authorList>
    </citation>
    <scope>NUCLEOTIDE SEQUENCE [LARGE SCALE GENOMIC DNA]</scope>
    <source>
        <strain evidence="1 2">DD02</strain>
    </source>
</reference>
<evidence type="ECO:0000313" key="1">
    <source>
        <dbReference type="EMBL" id="KXT63736.1"/>
    </source>
</evidence>
<gene>
    <name evidence="1" type="ORF">SGADD02_02149</name>
</gene>
<protein>
    <submittedName>
        <fullName evidence="1">Uncharacterized protein</fullName>
    </submittedName>
</protein>
<organism evidence="1 2">
    <name type="scientific">Streptococcus gallolyticus</name>
    <dbReference type="NCBI Taxonomy" id="315405"/>
    <lineage>
        <taxon>Bacteria</taxon>
        <taxon>Bacillati</taxon>
        <taxon>Bacillota</taxon>
        <taxon>Bacilli</taxon>
        <taxon>Lactobacillales</taxon>
        <taxon>Streptococcaceae</taxon>
        <taxon>Streptococcus</taxon>
    </lineage>
</organism>
<dbReference type="Proteomes" id="UP000070198">
    <property type="component" value="Unassembled WGS sequence"/>
</dbReference>
<proteinExistence type="predicted"/>
<dbReference type="PATRIC" id="fig|315405.11.peg.2509"/>
<accession>A0A139MIX4</accession>
<sequence>MINNHEIIGGQFDLTAGTYTISYQPNQDYIERYSAETPAAEIMSDAYLVEKIDKIDPILDFFRNDPDALNGGLGKLSLKKLNEILPFITISQENLDKIVELLEATPVISQRKD</sequence>
<evidence type="ECO:0000313" key="2">
    <source>
        <dbReference type="Proteomes" id="UP000070198"/>
    </source>
</evidence>
<comment type="caution">
    <text evidence="1">The sequence shown here is derived from an EMBL/GenBank/DDBJ whole genome shotgun (WGS) entry which is preliminary data.</text>
</comment>
<dbReference type="EMBL" id="LQOF01000445">
    <property type="protein sequence ID" value="KXT63736.1"/>
    <property type="molecule type" value="Genomic_DNA"/>
</dbReference>